<dbReference type="Gene3D" id="3.30.460.10">
    <property type="entry name" value="Beta Polymerase, domain 2"/>
    <property type="match status" value="1"/>
</dbReference>
<accession>A0A2T0SMT4</accession>
<dbReference type="InterPro" id="IPR007344">
    <property type="entry name" value="GrpB/CoaE"/>
</dbReference>
<protein>
    <submittedName>
        <fullName evidence="1">GrpB-like predicted nucleotidyltransferase (UPF0157 family)</fullName>
    </submittedName>
</protein>
<proteinExistence type="predicted"/>
<keyword evidence="1" id="KW-0808">Transferase</keyword>
<dbReference type="Pfam" id="PF04229">
    <property type="entry name" value="GrpB"/>
    <property type="match status" value="1"/>
</dbReference>
<comment type="caution">
    <text evidence="1">The sequence shown here is derived from an EMBL/GenBank/DDBJ whole genome shotgun (WGS) entry which is preliminary data.</text>
</comment>
<dbReference type="Proteomes" id="UP000239494">
    <property type="component" value="Unassembled WGS sequence"/>
</dbReference>
<evidence type="ECO:0000313" key="2">
    <source>
        <dbReference type="Proteomes" id="UP000239494"/>
    </source>
</evidence>
<dbReference type="SUPFAM" id="SSF81301">
    <property type="entry name" value="Nucleotidyltransferase"/>
    <property type="match status" value="1"/>
</dbReference>
<evidence type="ECO:0000313" key="1">
    <source>
        <dbReference type="EMBL" id="PRY34730.1"/>
    </source>
</evidence>
<dbReference type="OrthoDB" id="9799092at2"/>
<sequence>MPESAESMEDRLRKVFVEEPPRLDSTVTLVEYDPAWPGLFRREEERIRAVLGPVAVVVEHIGSTSVPGLAAKPIVDVVLGVPDSADEDAYLPALEAAGYVLRIREPEADEHRLFKGPDTDVNLHVYTAGHPEIGRCLRFRDRLRSVDAERELYEATKRGLAARTWSYVQEYADAKTEVVEGILGRAGNR</sequence>
<dbReference type="AlphaFoldDB" id="A0A2T0SMT4"/>
<reference evidence="1 2" key="1">
    <citation type="submission" date="2018-03" db="EMBL/GenBank/DDBJ databases">
        <title>Genomic Encyclopedia of Archaeal and Bacterial Type Strains, Phase II (KMG-II): from individual species to whole genera.</title>
        <authorList>
            <person name="Goeker M."/>
        </authorList>
    </citation>
    <scope>NUCLEOTIDE SEQUENCE [LARGE SCALE GENOMIC DNA]</scope>
    <source>
        <strain evidence="1 2">DSM 44720</strain>
    </source>
</reference>
<dbReference type="RefSeq" id="WP_106194530.1">
    <property type="nucleotide sequence ID" value="NZ_PVTF01000015.1"/>
</dbReference>
<dbReference type="PANTHER" id="PTHR34822:SF1">
    <property type="entry name" value="GRPB FAMILY PROTEIN"/>
    <property type="match status" value="1"/>
</dbReference>
<name>A0A2T0SMT4_9PSEU</name>
<keyword evidence="2" id="KW-1185">Reference proteome</keyword>
<dbReference type="EMBL" id="PVTF01000015">
    <property type="protein sequence ID" value="PRY34730.1"/>
    <property type="molecule type" value="Genomic_DNA"/>
</dbReference>
<dbReference type="InterPro" id="IPR043519">
    <property type="entry name" value="NT_sf"/>
</dbReference>
<organism evidence="1 2">
    <name type="scientific">Umezawaea tangerina</name>
    <dbReference type="NCBI Taxonomy" id="84725"/>
    <lineage>
        <taxon>Bacteria</taxon>
        <taxon>Bacillati</taxon>
        <taxon>Actinomycetota</taxon>
        <taxon>Actinomycetes</taxon>
        <taxon>Pseudonocardiales</taxon>
        <taxon>Pseudonocardiaceae</taxon>
        <taxon>Umezawaea</taxon>
    </lineage>
</organism>
<dbReference type="PANTHER" id="PTHR34822">
    <property type="entry name" value="GRPB DOMAIN PROTEIN (AFU_ORTHOLOGUE AFUA_1G01530)"/>
    <property type="match status" value="1"/>
</dbReference>
<gene>
    <name evidence="1" type="ORF">CLV43_1156</name>
</gene>
<dbReference type="GO" id="GO:0016740">
    <property type="term" value="F:transferase activity"/>
    <property type="evidence" value="ECO:0007669"/>
    <property type="project" value="UniProtKB-KW"/>
</dbReference>